<evidence type="ECO:0000256" key="4">
    <source>
        <dbReference type="ARBA" id="ARBA00023204"/>
    </source>
</evidence>
<evidence type="ECO:0000256" key="2">
    <source>
        <dbReference type="ARBA" id="ARBA00022763"/>
    </source>
</evidence>
<reference evidence="9 10" key="1">
    <citation type="submission" date="2023-09" db="EMBL/GenBank/DDBJ databases">
        <title>Genomes of two closely related lineages of the louse Polyplax serrata with different host specificities.</title>
        <authorList>
            <person name="Martinu J."/>
            <person name="Tarabai H."/>
            <person name="Stefka J."/>
            <person name="Hypsa V."/>
        </authorList>
    </citation>
    <scope>NUCLEOTIDE SEQUENCE [LARGE SCALE GENOMIC DNA]</scope>
    <source>
        <strain evidence="9">98ZLc_SE</strain>
    </source>
</reference>
<evidence type="ECO:0000313" key="9">
    <source>
        <dbReference type="EMBL" id="KAK6617534.1"/>
    </source>
</evidence>
<sequence>MWFRVTDPNFFGKKIEQESGLHVIVSNLKYAWHKYLSDVELLSIAKLHNPLIEAPVSKLKEMTLNLFNGSENVCCKEENGDIILHLQSNKMNVKFQIVITLQRDDELVYNEFILPLLLVVLEMQSRENKLIKVINEKESEIEGYKAGNIRFTSLPFVEDMYRREVFNSTMSTCAWHPTELLQCLTPKLVLIEKNAENVNLLKSFMKNIVDTSNSNQGVTKEKHAGKTHNNIHSVNVNPEFIRRRKKKKSIF</sequence>
<dbReference type="PANTHER" id="PTHR32235:SF1">
    <property type="entry name" value="NON-HOMOLOGOUS END-JOINING FACTOR 1"/>
    <property type="match status" value="1"/>
</dbReference>
<keyword evidence="3" id="KW-0238">DNA-binding</keyword>
<comment type="subcellular location">
    <subcellularLocation>
        <location evidence="1">Nucleus</location>
    </subcellularLocation>
</comment>
<dbReference type="InterPro" id="IPR052287">
    <property type="entry name" value="NHEJ_factor"/>
</dbReference>
<evidence type="ECO:0000256" key="3">
    <source>
        <dbReference type="ARBA" id="ARBA00023125"/>
    </source>
</evidence>
<comment type="caution">
    <text evidence="9">The sequence shown here is derived from an EMBL/GenBank/DDBJ whole genome shotgun (WGS) entry which is preliminary data.</text>
</comment>
<dbReference type="Proteomes" id="UP001359485">
    <property type="component" value="Unassembled WGS sequence"/>
</dbReference>
<keyword evidence="2" id="KW-0227">DNA damage</keyword>
<protein>
    <recommendedName>
        <fullName evidence="7">Non-homologous end-joining factor 1</fullName>
    </recommendedName>
</protein>
<dbReference type="InterPro" id="IPR038051">
    <property type="entry name" value="XRCC4-like_N_sf"/>
</dbReference>
<comment type="similarity">
    <text evidence="6">Belongs to the XRCC4-XLF family. XLF subfamily.</text>
</comment>
<accession>A0ABR1AE43</accession>
<evidence type="ECO:0000256" key="7">
    <source>
        <dbReference type="ARBA" id="ARBA00044529"/>
    </source>
</evidence>
<proteinExistence type="inferred from homology"/>
<dbReference type="Gene3D" id="2.170.210.10">
    <property type="entry name" value="DNA double-strand break repair and VJ recombination XRCC4, N-terminal"/>
    <property type="match status" value="1"/>
</dbReference>
<evidence type="ECO:0000256" key="6">
    <source>
        <dbReference type="ARBA" id="ARBA00025747"/>
    </source>
</evidence>
<organism evidence="9 10">
    <name type="scientific">Polyplax serrata</name>
    <name type="common">Common mouse louse</name>
    <dbReference type="NCBI Taxonomy" id="468196"/>
    <lineage>
        <taxon>Eukaryota</taxon>
        <taxon>Metazoa</taxon>
        <taxon>Ecdysozoa</taxon>
        <taxon>Arthropoda</taxon>
        <taxon>Hexapoda</taxon>
        <taxon>Insecta</taxon>
        <taxon>Pterygota</taxon>
        <taxon>Neoptera</taxon>
        <taxon>Paraneoptera</taxon>
        <taxon>Psocodea</taxon>
        <taxon>Troctomorpha</taxon>
        <taxon>Phthiraptera</taxon>
        <taxon>Anoplura</taxon>
        <taxon>Polyplacidae</taxon>
        <taxon>Polyplax</taxon>
    </lineage>
</organism>
<dbReference type="Pfam" id="PF09302">
    <property type="entry name" value="XLF"/>
    <property type="match status" value="1"/>
</dbReference>
<evidence type="ECO:0000256" key="5">
    <source>
        <dbReference type="ARBA" id="ARBA00023242"/>
    </source>
</evidence>
<dbReference type="CDD" id="cd22285">
    <property type="entry name" value="HD_XLF_N"/>
    <property type="match status" value="1"/>
</dbReference>
<dbReference type="EMBL" id="JAWJWF010000051">
    <property type="protein sequence ID" value="KAK6617534.1"/>
    <property type="molecule type" value="Genomic_DNA"/>
</dbReference>
<evidence type="ECO:0000259" key="8">
    <source>
        <dbReference type="Pfam" id="PF09302"/>
    </source>
</evidence>
<evidence type="ECO:0000256" key="1">
    <source>
        <dbReference type="ARBA" id="ARBA00004123"/>
    </source>
</evidence>
<keyword evidence="5" id="KW-0539">Nucleus</keyword>
<dbReference type="PANTHER" id="PTHR32235">
    <property type="entry name" value="NON-HOMOLOGOUS END-JOINING FACTOR 1"/>
    <property type="match status" value="1"/>
</dbReference>
<evidence type="ECO:0000313" key="10">
    <source>
        <dbReference type="Proteomes" id="UP001359485"/>
    </source>
</evidence>
<dbReference type="InterPro" id="IPR015381">
    <property type="entry name" value="XLF-like_N"/>
</dbReference>
<keyword evidence="10" id="KW-1185">Reference proteome</keyword>
<gene>
    <name evidence="9" type="ORF">RUM44_005122</name>
</gene>
<feature type="domain" description="XLF-like N-terminal" evidence="8">
    <location>
        <begin position="6"/>
        <end position="102"/>
    </location>
</feature>
<name>A0ABR1AE43_POLSC</name>
<keyword evidence="4" id="KW-0234">DNA repair</keyword>